<feature type="chain" id="PRO_5005538369" description="MipA/OmpV family protein" evidence="7">
    <location>
        <begin position="23"/>
        <end position="330"/>
    </location>
</feature>
<dbReference type="GO" id="GO:0009279">
    <property type="term" value="C:cell outer membrane"/>
    <property type="evidence" value="ECO:0007669"/>
    <property type="project" value="UniProtKB-SubCell"/>
</dbReference>
<keyword evidence="5" id="KW-0998">Cell outer membrane</keyword>
<comment type="subcellular location">
    <subcellularLocation>
        <location evidence="1">Cell outer membrane</location>
    </subcellularLocation>
</comment>
<dbReference type="PATRIC" id="fig|43658.6.peg.2727"/>
<protein>
    <recommendedName>
        <fullName evidence="10">MipA/OmpV family protein</fullName>
    </recommendedName>
</protein>
<evidence type="ECO:0000256" key="7">
    <source>
        <dbReference type="SAM" id="SignalP"/>
    </source>
</evidence>
<comment type="similarity">
    <text evidence="2">Belongs to the MipA/OmpV family.</text>
</comment>
<evidence type="ECO:0000313" key="9">
    <source>
        <dbReference type="Proteomes" id="UP000036850"/>
    </source>
</evidence>
<evidence type="ECO:0000256" key="1">
    <source>
        <dbReference type="ARBA" id="ARBA00004442"/>
    </source>
</evidence>
<keyword evidence="4" id="KW-0472">Membrane</keyword>
<evidence type="ECO:0000256" key="2">
    <source>
        <dbReference type="ARBA" id="ARBA00005722"/>
    </source>
</evidence>
<evidence type="ECO:0000256" key="3">
    <source>
        <dbReference type="ARBA" id="ARBA00022729"/>
    </source>
</evidence>
<proteinExistence type="inferred from homology"/>
<feature type="compositionally biased region" description="Low complexity" evidence="6">
    <location>
        <begin position="133"/>
        <end position="149"/>
    </location>
</feature>
<evidence type="ECO:0000256" key="6">
    <source>
        <dbReference type="SAM" id="MobiDB-lite"/>
    </source>
</evidence>
<dbReference type="Proteomes" id="UP000036850">
    <property type="component" value="Unassembled WGS sequence"/>
</dbReference>
<keyword evidence="3 7" id="KW-0732">Signal</keyword>
<dbReference type="Pfam" id="PF06629">
    <property type="entry name" value="MipA"/>
    <property type="match status" value="1"/>
</dbReference>
<gene>
    <name evidence="8" type="ORF">AC626_04155</name>
</gene>
<dbReference type="PANTHER" id="PTHR38776">
    <property type="entry name" value="MLTA-INTERACTING PROTEIN-RELATED"/>
    <property type="match status" value="1"/>
</dbReference>
<organism evidence="8 9">
    <name type="scientific">Pseudoalteromonas rubra</name>
    <dbReference type="NCBI Taxonomy" id="43658"/>
    <lineage>
        <taxon>Bacteria</taxon>
        <taxon>Pseudomonadati</taxon>
        <taxon>Pseudomonadota</taxon>
        <taxon>Gammaproteobacteria</taxon>
        <taxon>Alteromonadales</taxon>
        <taxon>Pseudoalteromonadaceae</taxon>
        <taxon>Pseudoalteromonas</taxon>
    </lineage>
</organism>
<accession>A0A0L0EVU1</accession>
<name>A0A0L0EVU1_9GAMM</name>
<dbReference type="InterPro" id="IPR010583">
    <property type="entry name" value="MipA"/>
</dbReference>
<dbReference type="GO" id="GO:0009252">
    <property type="term" value="P:peptidoglycan biosynthetic process"/>
    <property type="evidence" value="ECO:0007669"/>
    <property type="project" value="TreeGrafter"/>
</dbReference>
<feature type="region of interest" description="Disordered" evidence="6">
    <location>
        <begin position="125"/>
        <end position="155"/>
    </location>
</feature>
<comment type="caution">
    <text evidence="8">The sequence shown here is derived from an EMBL/GenBank/DDBJ whole genome shotgun (WGS) entry which is preliminary data.</text>
</comment>
<reference evidence="9" key="1">
    <citation type="submission" date="2015-07" db="EMBL/GenBank/DDBJ databases">
        <title>Draft genome sequence of a Pseudoalteromonas rubra strain, OCN096, isolated from Kaneohe Bay, Oahu, Hawaii.</title>
        <authorList>
            <person name="Beurmann S."/>
            <person name="Ushijima B."/>
            <person name="Belcaid M."/>
            <person name="Callahan S.M."/>
            <person name="Aeby G.S."/>
        </authorList>
    </citation>
    <scope>NUCLEOTIDE SEQUENCE [LARGE SCALE GENOMIC DNA]</scope>
    <source>
        <strain evidence="9">OCN096</strain>
    </source>
</reference>
<dbReference type="PANTHER" id="PTHR38776:SF1">
    <property type="entry name" value="MLTA-INTERACTING PROTEIN-RELATED"/>
    <property type="match status" value="1"/>
</dbReference>
<evidence type="ECO:0008006" key="10">
    <source>
        <dbReference type="Google" id="ProtNLM"/>
    </source>
</evidence>
<feature type="signal peptide" evidence="7">
    <location>
        <begin position="1"/>
        <end position="22"/>
    </location>
</feature>
<dbReference type="AlphaFoldDB" id="A0A0L0EVU1"/>
<sequence>MKKVKRLSGVIGSVLFSGAALANCDTHPENCIEVSQWEVSIALGAGVATNPLKDSDHSPLIVLPYVRYYSDRFFLDNTAIGYTFFDHRAFDVSWIAELNSEQAFFSRSRPGTLLRSNTLSPDISERVNLPQTDVNSGDNGADADGGDSVNPPNDVSVQVPVTDVEQNPNLAQQPSLTFDDLAKRKWAIDSGILAHWYISEQQKLTVKLLHDVRGIYKGFHGSVGYSYKLPFGDPKYAQLQFKVGVDYKDAKLGSYYYGITERDTELSHFRYQVDSTFNPYIGVAYNHKLSDSWQFKFTAKHQWLGSSIANSPIVDEGYTTSVFIGGLYAF</sequence>
<evidence type="ECO:0000313" key="8">
    <source>
        <dbReference type="EMBL" id="KNC68524.1"/>
    </source>
</evidence>
<dbReference type="EMBL" id="LFZX01000019">
    <property type="protein sequence ID" value="KNC68524.1"/>
    <property type="molecule type" value="Genomic_DNA"/>
</dbReference>
<evidence type="ECO:0000256" key="5">
    <source>
        <dbReference type="ARBA" id="ARBA00023237"/>
    </source>
</evidence>
<evidence type="ECO:0000256" key="4">
    <source>
        <dbReference type="ARBA" id="ARBA00023136"/>
    </source>
</evidence>